<proteinExistence type="predicted"/>
<reference evidence="1" key="1">
    <citation type="journal article" date="2015" name="Nature">
        <title>Complex archaea that bridge the gap between prokaryotes and eukaryotes.</title>
        <authorList>
            <person name="Spang A."/>
            <person name="Saw J.H."/>
            <person name="Jorgensen S.L."/>
            <person name="Zaremba-Niedzwiedzka K."/>
            <person name="Martijn J."/>
            <person name="Lind A.E."/>
            <person name="van Eijk R."/>
            <person name="Schleper C."/>
            <person name="Guy L."/>
            <person name="Ettema T.J."/>
        </authorList>
    </citation>
    <scope>NUCLEOTIDE SEQUENCE</scope>
</reference>
<dbReference type="EMBL" id="LAZR01017692">
    <property type="protein sequence ID" value="KKL99373.1"/>
    <property type="molecule type" value="Genomic_DNA"/>
</dbReference>
<name>A0A0F9GKQ4_9ZZZZ</name>
<sequence length="61" mass="7141">MEQNTIRTEAMWSNAKLHCEVQKVRTKRVIEVWRTSGLRATVYYQDGTTEVIRDSQTLLKA</sequence>
<accession>A0A0F9GKQ4</accession>
<organism evidence="1">
    <name type="scientific">marine sediment metagenome</name>
    <dbReference type="NCBI Taxonomy" id="412755"/>
    <lineage>
        <taxon>unclassified sequences</taxon>
        <taxon>metagenomes</taxon>
        <taxon>ecological metagenomes</taxon>
    </lineage>
</organism>
<gene>
    <name evidence="1" type="ORF">LCGC14_1815050</name>
</gene>
<evidence type="ECO:0000313" key="1">
    <source>
        <dbReference type="EMBL" id="KKL99373.1"/>
    </source>
</evidence>
<dbReference type="AlphaFoldDB" id="A0A0F9GKQ4"/>
<comment type="caution">
    <text evidence="1">The sequence shown here is derived from an EMBL/GenBank/DDBJ whole genome shotgun (WGS) entry which is preliminary data.</text>
</comment>
<protein>
    <submittedName>
        <fullName evidence="1">Uncharacterized protein</fullName>
    </submittedName>
</protein>